<sequence length="76" mass="8860">MDQIVMLLIVLLIVLFLMMVWAIENHSKEKAERMTYLDIHIYKKALRGLSICFGLTYITILVILLLIAYHLIIAEL</sequence>
<name>A0A414NYM0_9FIRM</name>
<gene>
    <name evidence="2" type="ORF">DW674_02785</name>
</gene>
<comment type="caution">
    <text evidence="2">The sequence shown here is derived from an EMBL/GenBank/DDBJ whole genome shotgun (WGS) entry which is preliminary data.</text>
</comment>
<organism evidence="2 3">
    <name type="scientific">Mitsuokella multacida</name>
    <dbReference type="NCBI Taxonomy" id="52226"/>
    <lineage>
        <taxon>Bacteria</taxon>
        <taxon>Bacillati</taxon>
        <taxon>Bacillota</taxon>
        <taxon>Negativicutes</taxon>
        <taxon>Selenomonadales</taxon>
        <taxon>Selenomonadaceae</taxon>
        <taxon>Mitsuokella</taxon>
    </lineage>
</organism>
<keyword evidence="1" id="KW-0472">Membrane</keyword>
<protein>
    <submittedName>
        <fullName evidence="2">Uncharacterized protein</fullName>
    </submittedName>
</protein>
<accession>A0A414NYM0</accession>
<reference evidence="2 3" key="1">
    <citation type="submission" date="2018-08" db="EMBL/GenBank/DDBJ databases">
        <title>A genome reference for cultivated species of the human gut microbiota.</title>
        <authorList>
            <person name="Zou Y."/>
            <person name="Xue W."/>
            <person name="Luo G."/>
        </authorList>
    </citation>
    <scope>NUCLEOTIDE SEQUENCE [LARGE SCALE GENOMIC DNA]</scope>
    <source>
        <strain evidence="2 3">AM25-21AC</strain>
    </source>
</reference>
<dbReference type="Proteomes" id="UP000283442">
    <property type="component" value="Unassembled WGS sequence"/>
</dbReference>
<proteinExistence type="predicted"/>
<feature type="transmembrane region" description="Helical" evidence="1">
    <location>
        <begin position="45"/>
        <end position="72"/>
    </location>
</feature>
<keyword evidence="1" id="KW-0812">Transmembrane</keyword>
<dbReference type="RefSeq" id="WP_118175078.1">
    <property type="nucleotide sequence ID" value="NZ_JAQEAO010000011.1"/>
</dbReference>
<keyword evidence="1" id="KW-1133">Transmembrane helix</keyword>
<evidence type="ECO:0000313" key="2">
    <source>
        <dbReference type="EMBL" id="RHF52848.1"/>
    </source>
</evidence>
<evidence type="ECO:0000256" key="1">
    <source>
        <dbReference type="SAM" id="Phobius"/>
    </source>
</evidence>
<feature type="transmembrane region" description="Helical" evidence="1">
    <location>
        <begin position="6"/>
        <end position="24"/>
    </location>
</feature>
<dbReference type="EMBL" id="QRHE01000002">
    <property type="protein sequence ID" value="RHF52848.1"/>
    <property type="molecule type" value="Genomic_DNA"/>
</dbReference>
<evidence type="ECO:0000313" key="3">
    <source>
        <dbReference type="Proteomes" id="UP000283442"/>
    </source>
</evidence>
<dbReference type="AlphaFoldDB" id="A0A414NYM0"/>